<dbReference type="Pfam" id="PF12796">
    <property type="entry name" value="Ank_2"/>
    <property type="match status" value="2"/>
</dbReference>
<accession>A0ABR2H2R1</accession>
<keyword evidence="1" id="KW-0677">Repeat</keyword>
<dbReference type="Gene3D" id="1.25.40.20">
    <property type="entry name" value="Ankyrin repeat-containing domain"/>
    <property type="match status" value="4"/>
</dbReference>
<sequence length="1695" mass="196703">MYRYNLTLDLNSIVFVLRASYYDYTNKTYIVKKSEEPDNQKLFLLSKICNKDFFENMPKTFTISTKNSTLHFNIDLLKETSPVITKFIQDNPNSNNFTINLTDDENVLTKFEQLYQGKSIFFKEEDLSLLQRFTQILQIKNCPNCLKPKSLYTNEIDSDGKKIYSSVSILDKNFFASSVEIYKNGFISFLNRDEFKTFTITTKKKEYQCCIFGVYTSNVIRQILENDTTQKKFDYDFEDTDDEFQLICDFFNCKTVDITNENMDSLKEIAEDLQINCILQSIDNYINNYEKVTQRIDEQEEIIDKIDQLFDLLCNVKKYGVDKVKQQIVLSKWSKKERQVEELGAFIVQVIKGSFSLQREIAELVVGLNEESDDGNELKILLPFIVERLVTLYWPHPLPKEEVNDKNITRFSINAPMNDRINSETEEIINLTNKCVYSFIRLLYKRGAISKDDLYDKLKRYDLSNNALNAFFLPELIDIDPKKISEIESLAKTLKRSYVSGIKRHRIISLNFRSDRDTIKGHYYFWPRFAKNYLPDKIEMYEKMLDEMEPDDEMTKTIWKDDVDSLQRILSRDCKDMKTSVIPYNIFDDFEEEINLLNYSAFYGSIKCFKFLLLNQCEIDDNTFYYAVCGGNNEIIKIVDQQKIKADSHTEKSDEFKKVQYQNIATEKSFISFWFNYDFAFNDRFSSSFFYSSFENHVYDKYSDNLIQYHKFMNDNDIHFFVNCCNINNIIAPTIVMNKNNLFDWIFENKFVNDNKSGNDLKYIAFLSASCGNAHSLIALIDNGFYITKRIISNAARNGFYELTKFLLDLYDKKATSDSKSQDSNDSFDYKSIVHFGNLSIFKLFIKNMKQKNLEQALLHAIKMNYTKIVQYVFENLNKFDFKIDNDDFFGLALTYSIQTKHMFNLLFDIFKKLRPELFKMELFTDLLIQACLNSNLQVAEEITELILKENEKYDFTDAFFKASSSKSINICQYLLDKKVLVEFKNMTRMSNLGSIDVELFKIIMNNVDENIRSILYESIHGAISNKNKEVIELILKEQRPIGNELIESIKTDDVEIVDLILKYNSDASFVNQKTMQGPAFNVAVQQRNLEIVKRLLCVPGIDVNLYSNDNKMALGAAVLNEDIEIIDAILDFYEKSDDPNNLARLISVIEIIQEDYCREDKVMTPIDWKIIERFIKIKSIDPNYYLVEAYSVTALPFLSVACYDGQIDIVEALLALENINVNIYDPKSFDTPLMFALNRNNLKIAELLIKYPKTNINMRNINDESALAMAVRKKQKEIIDLLVNDEKFDPFESRLNCAFIYASNEIAEQLSSLSFLDVNQFYFNPTKNIKINALHHSVEINDVDKIDMIIGHPSFDVYKSQVNKALFIAAKRNNINVFQKLIKLIDNNTNIYNDNKVSLISYAAMELSGDIVDAIINDEHFDPKSEQIVESFICSYSNLALETDEQIHGGLFNAGGFIGGLNRFQMNQIIPIWETNQSILNPELLEDKCSIIEMMERLVNYDNEHEHLIKFDKLLPKGKSFFTAICSDYSDIGAVCNFLIEHGVDPNTPDKDGIYPLEHAININSLDMVTSLVNNENIKYPKLRRGSTYLHLAARVDKSSILSFLLQKNKFDINSVDDLGETPLMYACKSLCIENIDLLFKDENIDYLHCNKNGKDALDLFVPLSPDEKKTIKQSKDSFHDTLVSVINAIITPK</sequence>
<name>A0ABR2H2R1_9EUKA</name>
<evidence type="ECO:0000313" key="5">
    <source>
        <dbReference type="Proteomes" id="UP001470230"/>
    </source>
</evidence>
<protein>
    <recommendedName>
        <fullName evidence="6">DUF3447 domain-containing protein</fullName>
    </recommendedName>
</protein>
<evidence type="ECO:0000256" key="3">
    <source>
        <dbReference type="SAM" id="Coils"/>
    </source>
</evidence>
<evidence type="ECO:0000313" key="4">
    <source>
        <dbReference type="EMBL" id="KAK8840505.1"/>
    </source>
</evidence>
<proteinExistence type="predicted"/>
<dbReference type="EMBL" id="JAPFFF010000045">
    <property type="protein sequence ID" value="KAK8840505.1"/>
    <property type="molecule type" value="Genomic_DNA"/>
</dbReference>
<keyword evidence="3" id="KW-0175">Coiled coil</keyword>
<dbReference type="Proteomes" id="UP001470230">
    <property type="component" value="Unassembled WGS sequence"/>
</dbReference>
<dbReference type="SUPFAM" id="SSF48403">
    <property type="entry name" value="Ankyrin repeat"/>
    <property type="match status" value="4"/>
</dbReference>
<feature type="coiled-coil region" evidence="3">
    <location>
        <begin position="256"/>
        <end position="309"/>
    </location>
</feature>
<evidence type="ECO:0008006" key="6">
    <source>
        <dbReference type="Google" id="ProtNLM"/>
    </source>
</evidence>
<dbReference type="SMART" id="SM00248">
    <property type="entry name" value="ANK"/>
    <property type="match status" value="15"/>
</dbReference>
<gene>
    <name evidence="4" type="ORF">M9Y10_030713</name>
</gene>
<evidence type="ECO:0000256" key="1">
    <source>
        <dbReference type="ARBA" id="ARBA00022737"/>
    </source>
</evidence>
<comment type="caution">
    <text evidence="4">The sequence shown here is derived from an EMBL/GenBank/DDBJ whole genome shotgun (WGS) entry which is preliminary data.</text>
</comment>
<dbReference type="InterPro" id="IPR002110">
    <property type="entry name" value="Ankyrin_rpt"/>
</dbReference>
<keyword evidence="5" id="KW-1185">Reference proteome</keyword>
<dbReference type="InterPro" id="IPR036770">
    <property type="entry name" value="Ankyrin_rpt-contain_sf"/>
</dbReference>
<organism evidence="4 5">
    <name type="scientific">Tritrichomonas musculus</name>
    <dbReference type="NCBI Taxonomy" id="1915356"/>
    <lineage>
        <taxon>Eukaryota</taxon>
        <taxon>Metamonada</taxon>
        <taxon>Parabasalia</taxon>
        <taxon>Tritrichomonadida</taxon>
        <taxon>Tritrichomonadidae</taxon>
        <taxon>Tritrichomonas</taxon>
    </lineage>
</organism>
<dbReference type="PANTHER" id="PTHR24198:SF165">
    <property type="entry name" value="ANKYRIN REPEAT-CONTAINING PROTEIN-RELATED"/>
    <property type="match status" value="1"/>
</dbReference>
<keyword evidence="2" id="KW-0040">ANK repeat</keyword>
<dbReference type="PANTHER" id="PTHR24198">
    <property type="entry name" value="ANKYRIN REPEAT AND PROTEIN KINASE DOMAIN-CONTAINING PROTEIN"/>
    <property type="match status" value="1"/>
</dbReference>
<reference evidence="4 5" key="1">
    <citation type="submission" date="2024-04" db="EMBL/GenBank/DDBJ databases">
        <title>Tritrichomonas musculus Genome.</title>
        <authorList>
            <person name="Alves-Ferreira E."/>
            <person name="Grigg M."/>
            <person name="Lorenzi H."/>
            <person name="Galac M."/>
        </authorList>
    </citation>
    <scope>NUCLEOTIDE SEQUENCE [LARGE SCALE GENOMIC DNA]</scope>
    <source>
        <strain evidence="4 5">EAF2021</strain>
    </source>
</reference>
<evidence type="ECO:0000256" key="2">
    <source>
        <dbReference type="ARBA" id="ARBA00023043"/>
    </source>
</evidence>